<keyword evidence="3" id="KW-1185">Reference proteome</keyword>
<evidence type="ECO:0000313" key="2">
    <source>
        <dbReference type="EnsemblMetazoa" id="SMAR011238-PA"/>
    </source>
</evidence>
<keyword evidence="1" id="KW-0732">Signal</keyword>
<dbReference type="EMBL" id="JH432019">
    <property type="status" value="NOT_ANNOTATED_CDS"/>
    <property type="molecule type" value="Genomic_DNA"/>
</dbReference>
<organism evidence="2 3">
    <name type="scientific">Strigamia maritima</name>
    <name type="common">European centipede</name>
    <name type="synonym">Geophilus maritimus</name>
    <dbReference type="NCBI Taxonomy" id="126957"/>
    <lineage>
        <taxon>Eukaryota</taxon>
        <taxon>Metazoa</taxon>
        <taxon>Ecdysozoa</taxon>
        <taxon>Arthropoda</taxon>
        <taxon>Myriapoda</taxon>
        <taxon>Chilopoda</taxon>
        <taxon>Pleurostigmophora</taxon>
        <taxon>Geophilomorpha</taxon>
        <taxon>Linotaeniidae</taxon>
        <taxon>Strigamia</taxon>
    </lineage>
</organism>
<reference evidence="3" key="1">
    <citation type="submission" date="2011-05" db="EMBL/GenBank/DDBJ databases">
        <authorList>
            <person name="Richards S.R."/>
            <person name="Qu J."/>
            <person name="Jiang H."/>
            <person name="Jhangiani S.N."/>
            <person name="Agravi P."/>
            <person name="Goodspeed R."/>
            <person name="Gross S."/>
            <person name="Mandapat C."/>
            <person name="Jackson L."/>
            <person name="Mathew T."/>
            <person name="Pu L."/>
            <person name="Thornton R."/>
            <person name="Saada N."/>
            <person name="Wilczek-Boney K.B."/>
            <person name="Lee S."/>
            <person name="Kovar C."/>
            <person name="Wu Y."/>
            <person name="Scherer S.E."/>
            <person name="Worley K.C."/>
            <person name="Muzny D.M."/>
            <person name="Gibbs R."/>
        </authorList>
    </citation>
    <scope>NUCLEOTIDE SEQUENCE</scope>
    <source>
        <strain evidence="3">Brora</strain>
    </source>
</reference>
<proteinExistence type="predicted"/>
<evidence type="ECO:0000313" key="3">
    <source>
        <dbReference type="Proteomes" id="UP000014500"/>
    </source>
</evidence>
<accession>T1JBT5</accession>
<sequence length="97" mass="11092">MKYIYYVAFLAVCTVSVNANSCNTQMDCKPNECCKNFGLFKRCLYLRGEGETCSGKFLCDCKIGLMCQSREKNFWNTFKIGTGICTTITNTAVYREW</sequence>
<dbReference type="AlphaFoldDB" id="T1JBT5"/>
<feature type="signal peptide" evidence="1">
    <location>
        <begin position="1"/>
        <end position="19"/>
    </location>
</feature>
<dbReference type="Proteomes" id="UP000014500">
    <property type="component" value="Unassembled WGS sequence"/>
</dbReference>
<protein>
    <recommendedName>
        <fullName evidence="4">Prokineticin domain-containing protein</fullName>
    </recommendedName>
</protein>
<dbReference type="HOGENOM" id="CLU_2375462_0_0_1"/>
<reference evidence="2" key="2">
    <citation type="submission" date="2015-02" db="UniProtKB">
        <authorList>
            <consortium name="EnsemblMetazoa"/>
        </authorList>
    </citation>
    <scope>IDENTIFICATION</scope>
</reference>
<dbReference type="Gene3D" id="2.10.80.10">
    <property type="entry name" value="Lipase, subunit A"/>
    <property type="match status" value="1"/>
</dbReference>
<name>T1JBT5_STRMM</name>
<evidence type="ECO:0000256" key="1">
    <source>
        <dbReference type="SAM" id="SignalP"/>
    </source>
</evidence>
<dbReference type="PhylomeDB" id="T1JBT5"/>
<evidence type="ECO:0008006" key="4">
    <source>
        <dbReference type="Google" id="ProtNLM"/>
    </source>
</evidence>
<dbReference type="EnsemblMetazoa" id="SMAR011238-RA">
    <property type="protein sequence ID" value="SMAR011238-PA"/>
    <property type="gene ID" value="SMAR011238"/>
</dbReference>
<feature type="chain" id="PRO_5004579471" description="Prokineticin domain-containing protein" evidence="1">
    <location>
        <begin position="20"/>
        <end position="97"/>
    </location>
</feature>